<dbReference type="PANTHER" id="PTHR45924">
    <property type="entry name" value="FI17866P1"/>
    <property type="match status" value="1"/>
</dbReference>
<feature type="region of interest" description="Disordered" evidence="1">
    <location>
        <begin position="140"/>
        <end position="166"/>
    </location>
</feature>
<accession>A0A1Y2FJN5</accession>
<comment type="caution">
    <text evidence="3">The sequence shown here is derived from an EMBL/GenBank/DDBJ whole genome shotgun (WGS) entry which is preliminary data.</text>
</comment>
<keyword evidence="4" id="KW-1185">Reference proteome</keyword>
<evidence type="ECO:0000256" key="1">
    <source>
        <dbReference type="SAM" id="MobiDB-lite"/>
    </source>
</evidence>
<feature type="compositionally biased region" description="Polar residues" evidence="1">
    <location>
        <begin position="844"/>
        <end position="865"/>
    </location>
</feature>
<dbReference type="InterPro" id="IPR000219">
    <property type="entry name" value="DH_dom"/>
</dbReference>
<feature type="region of interest" description="Disordered" evidence="1">
    <location>
        <begin position="379"/>
        <end position="441"/>
    </location>
</feature>
<dbReference type="AlphaFoldDB" id="A0A1Y2FJN5"/>
<gene>
    <name evidence="3" type="ORF">BCR35DRAFT_290446</name>
</gene>
<dbReference type="STRING" id="106004.A0A1Y2FJN5"/>
<protein>
    <recommendedName>
        <fullName evidence="2">DH domain-containing protein</fullName>
    </recommendedName>
</protein>
<dbReference type="GO" id="GO:0005085">
    <property type="term" value="F:guanyl-nucleotide exchange factor activity"/>
    <property type="evidence" value="ECO:0007669"/>
    <property type="project" value="InterPro"/>
</dbReference>
<dbReference type="SUPFAM" id="SSF48065">
    <property type="entry name" value="DBL homology domain (DH-domain)"/>
    <property type="match status" value="1"/>
</dbReference>
<dbReference type="Proteomes" id="UP000193467">
    <property type="component" value="Unassembled WGS sequence"/>
</dbReference>
<dbReference type="InterPro" id="IPR035899">
    <property type="entry name" value="DBL_dom_sf"/>
</dbReference>
<feature type="domain" description="DH" evidence="2">
    <location>
        <begin position="162"/>
        <end position="350"/>
    </location>
</feature>
<name>A0A1Y2FJN5_9BASI</name>
<feature type="compositionally biased region" description="Polar residues" evidence="1">
    <location>
        <begin position="774"/>
        <end position="786"/>
    </location>
</feature>
<feature type="region of interest" description="Disordered" evidence="1">
    <location>
        <begin position="602"/>
        <end position="975"/>
    </location>
</feature>
<dbReference type="GO" id="GO:0031267">
    <property type="term" value="F:small GTPase binding"/>
    <property type="evidence" value="ECO:0007669"/>
    <property type="project" value="TreeGrafter"/>
</dbReference>
<dbReference type="PROSITE" id="PS50010">
    <property type="entry name" value="DH_2"/>
    <property type="match status" value="1"/>
</dbReference>
<sequence length="1090" mass="116092">MSANFAPSQPRGGGARALAPLDMSALSNNLPPPPLLASPSTSPSYSSASRPRPSFSSTNGVPPAVLAHSHSGPISPTGLGAQSAFSPYSPAPPTLPQKSPLSAQVRPAAVAQQHDSWDSQGPAGEQVFDGRAATSAAIAMDTRPLPTPPPVTSPTSTSSSSKRPNPLEDLIYTETLYVEDLGVIIKRVAGAWSRSNFPPPALDSMFRAVEAVYRINKQLLAKLNEIGPNPSSPKALGDLLMRWITDLSPAYTRYSTTFQVDFDRYDPVQNNAKLAPILAGLNHPSTLPPSTDSAPPTLDLLFSLPVVRLAYYKKLYTKLLRSTQEGRSDHALLTDANNQLDHLIARCEEAKARSVVLENGGTLPLKTSPSLRQQPRVLEERAPEPAAAQGPQVGVALGGPRSEERSSGESARAASSTSSYRSSAATGTTNNTSAATHLASSYNAPPRIEDLERRLSTERVLDIFTMLPKKCKLQMAPPNLPFVRQIRRSADVSISFTPLSDPSHREIQIPNAYIFLLTDLFLVCQRMAPEERHQSEGEADMWLLYPPLAGKHLKVVDGMREGELEITIMRKERLTVRTEDALAAREWRSAFEDAVAFGAQQGLAGRSDSTSSRSPMSPTSPPPSALSFSGRDALSPTLDPPLSAISATFTSTSNGSAIHSPFSNSPQPSPEPLSPRVESPQNMDPHAAPNVVGYGAPPAPSQGQYGGGERERRAFSAGPSAPPPRGASMYKGQGFQSSHSLGNGSSAPSPMPHSPAYPPQDYGRGASPAPGQLFNPSGQSSMNGRFSPQGQPSGYGPPSAHSDFAPLPPPPQQGPYGTYPATRQQQPNQYDYPPPSMSGARPQRANSGRSNGSYTSGRTDRSSNYPEPPPLPGKMNGGFDRFGASTPGSNESYGNGPGRMTGASSRTGSGLLSPGGSIYRSQSAEGLRDTNHYRMPSAMLQEERSNSAPGSARGKFGGADEDSPPPSPVEKRPDQTTIVAQMRSKIFLRQNLGQWKSLGTGKLRLFLSTPSNTKQLVVDSDKGNPPKTVISTIVLTDGVERVGKTGVAIELSDSGSRTGIVYMLQMKTEQAATGLFDQLLLGSDRKRLTR</sequence>
<evidence type="ECO:0000313" key="4">
    <source>
        <dbReference type="Proteomes" id="UP000193467"/>
    </source>
</evidence>
<feature type="compositionally biased region" description="Low complexity" evidence="1">
    <location>
        <begin position="814"/>
        <end position="831"/>
    </location>
</feature>
<feature type="compositionally biased region" description="Low complexity" evidence="1">
    <location>
        <begin position="607"/>
        <end position="617"/>
    </location>
</feature>
<feature type="compositionally biased region" description="Polar residues" evidence="1">
    <location>
        <begin position="734"/>
        <end position="744"/>
    </location>
</feature>
<feature type="compositionally biased region" description="Low complexity" evidence="1">
    <location>
        <begin position="37"/>
        <end position="58"/>
    </location>
</feature>
<feature type="compositionally biased region" description="Low complexity" evidence="1">
    <location>
        <begin position="408"/>
        <end position="436"/>
    </location>
</feature>
<feature type="compositionally biased region" description="Low complexity" evidence="1">
    <location>
        <begin position="787"/>
        <end position="799"/>
    </location>
</feature>
<dbReference type="OrthoDB" id="6244550at2759"/>
<proteinExistence type="predicted"/>
<dbReference type="Pfam" id="PF00621">
    <property type="entry name" value="RhoGEF"/>
    <property type="match status" value="1"/>
</dbReference>
<reference evidence="3 4" key="1">
    <citation type="submission" date="2016-07" db="EMBL/GenBank/DDBJ databases">
        <title>Pervasive Adenine N6-methylation of Active Genes in Fungi.</title>
        <authorList>
            <consortium name="DOE Joint Genome Institute"/>
            <person name="Mondo S.J."/>
            <person name="Dannebaum R.O."/>
            <person name="Kuo R.C."/>
            <person name="Labutti K."/>
            <person name="Haridas S."/>
            <person name="Kuo A."/>
            <person name="Salamov A."/>
            <person name="Ahrendt S.R."/>
            <person name="Lipzen A."/>
            <person name="Sullivan W."/>
            <person name="Andreopoulos W.B."/>
            <person name="Clum A."/>
            <person name="Lindquist E."/>
            <person name="Daum C."/>
            <person name="Ramamoorthy G.K."/>
            <person name="Gryganskyi A."/>
            <person name="Culley D."/>
            <person name="Magnuson J.K."/>
            <person name="James T.Y."/>
            <person name="O'Malley M.A."/>
            <person name="Stajich J.E."/>
            <person name="Spatafora J.W."/>
            <person name="Visel A."/>
            <person name="Grigoriev I.V."/>
        </authorList>
    </citation>
    <scope>NUCLEOTIDE SEQUENCE [LARGE SCALE GENOMIC DNA]</scope>
    <source>
        <strain evidence="3 4">62-1032</strain>
    </source>
</reference>
<feature type="compositionally biased region" description="Polar residues" evidence="1">
    <location>
        <begin position="645"/>
        <end position="666"/>
    </location>
</feature>
<dbReference type="EMBL" id="MCGR01000018">
    <property type="protein sequence ID" value="ORY84181.1"/>
    <property type="molecule type" value="Genomic_DNA"/>
</dbReference>
<organism evidence="3 4">
    <name type="scientific">Leucosporidium creatinivorum</name>
    <dbReference type="NCBI Taxonomy" id="106004"/>
    <lineage>
        <taxon>Eukaryota</taxon>
        <taxon>Fungi</taxon>
        <taxon>Dikarya</taxon>
        <taxon>Basidiomycota</taxon>
        <taxon>Pucciniomycotina</taxon>
        <taxon>Microbotryomycetes</taxon>
        <taxon>Leucosporidiales</taxon>
        <taxon>Leucosporidium</taxon>
    </lineage>
</organism>
<feature type="compositionally biased region" description="Pro residues" evidence="1">
    <location>
        <begin position="749"/>
        <end position="758"/>
    </location>
</feature>
<dbReference type="Gene3D" id="1.20.900.10">
    <property type="entry name" value="Dbl homology (DH) domain"/>
    <property type="match status" value="1"/>
</dbReference>
<evidence type="ECO:0000313" key="3">
    <source>
        <dbReference type="EMBL" id="ORY84181.1"/>
    </source>
</evidence>
<dbReference type="PANTHER" id="PTHR45924:SF2">
    <property type="entry name" value="FI17866P1"/>
    <property type="match status" value="1"/>
</dbReference>
<evidence type="ECO:0000259" key="2">
    <source>
        <dbReference type="PROSITE" id="PS50010"/>
    </source>
</evidence>
<dbReference type="InParanoid" id="A0A1Y2FJN5"/>
<feature type="region of interest" description="Disordered" evidence="1">
    <location>
        <begin position="1"/>
        <end position="126"/>
    </location>
</feature>